<gene>
    <name evidence="2" type="ORF">D7193_15525</name>
</gene>
<dbReference type="Proteomes" id="UP000279968">
    <property type="component" value="Unassembled WGS sequence"/>
</dbReference>
<dbReference type="OrthoDB" id="3404308at2"/>
<name>A0A3B0A6J1_9ACTN</name>
<evidence type="ECO:0000313" key="2">
    <source>
        <dbReference type="EMBL" id="RKN55993.1"/>
    </source>
</evidence>
<dbReference type="RefSeq" id="WP_120780176.1">
    <property type="nucleotide sequence ID" value="NZ_JBHLUP010000002.1"/>
</dbReference>
<evidence type="ECO:0000256" key="1">
    <source>
        <dbReference type="SAM" id="MobiDB-lite"/>
    </source>
</evidence>
<dbReference type="AlphaFoldDB" id="A0A3B0A6J1"/>
<keyword evidence="3" id="KW-1185">Reference proteome</keyword>
<evidence type="ECO:0000313" key="3">
    <source>
        <dbReference type="Proteomes" id="UP000279968"/>
    </source>
</evidence>
<proteinExistence type="predicted"/>
<accession>A0A3B0A6J1</accession>
<reference evidence="2 3" key="1">
    <citation type="journal article" date="2015" name="Int. J. Syst. Evol. Microbiol.">
        <title>Micromonospora costi sp. nov., isolated from a leaf of Costus speciosus.</title>
        <authorList>
            <person name="Thawai C."/>
        </authorList>
    </citation>
    <scope>NUCLEOTIDE SEQUENCE [LARGE SCALE GENOMIC DNA]</scope>
    <source>
        <strain evidence="2 3">CS1-12</strain>
    </source>
</reference>
<comment type="caution">
    <text evidence="2">The sequence shown here is derived from an EMBL/GenBank/DDBJ whole genome shotgun (WGS) entry which is preliminary data.</text>
</comment>
<protein>
    <submittedName>
        <fullName evidence="2">Uncharacterized protein</fullName>
    </submittedName>
</protein>
<organism evidence="2 3">
    <name type="scientific">Micromonospora costi</name>
    <dbReference type="NCBI Taxonomy" id="1530042"/>
    <lineage>
        <taxon>Bacteria</taxon>
        <taxon>Bacillati</taxon>
        <taxon>Actinomycetota</taxon>
        <taxon>Actinomycetes</taxon>
        <taxon>Micromonosporales</taxon>
        <taxon>Micromonosporaceae</taxon>
        <taxon>Micromonospora</taxon>
    </lineage>
</organism>
<dbReference type="EMBL" id="RBAN01000002">
    <property type="protein sequence ID" value="RKN55993.1"/>
    <property type="molecule type" value="Genomic_DNA"/>
</dbReference>
<feature type="region of interest" description="Disordered" evidence="1">
    <location>
        <begin position="92"/>
        <end position="114"/>
    </location>
</feature>
<sequence length="195" mass="21620">MPDQPFLTPADIAVIGARVQGVESMQPKTISQHLFESRKEIPLEAGGTRRGKFADDPFPPPDAYAGAKKKPWWALEREQEIVAWFERHPRRRPGDGIGGARRKADRQPAAEQPVRRVVPSVTVKRNRGAVEVTAAGRTRTFEALILRRAVELRQEHPRAQAAVVDALVAAFEMSKTRAREYASAAQRVIDAGVSL</sequence>